<evidence type="ECO:0000313" key="1">
    <source>
        <dbReference type="EMBL" id="SQD92801.1"/>
    </source>
</evidence>
<sequence length="283" mass="28925">MRRAFALLGVVLVGGGIALGQGLPNPFDVGLGVRAMGFGGASIAIAEGTEALLTNPAGLGWSKGIRADSSLSSVLGLYSVTWLAGSVPNYGAGLGYLGVGGITDPEGDPLPFSHFAAVVGAGFDLSGMRIFPFPAAGGAAVKYHRAQIADETGSGFALDVGFLGRMSTPFGRLQFGLALREFGFGATVGETGDGWSTDLAAGVALVNPMGFLLTADLTAEYTALGVGWSAMGLFEVRAGLRLQAGVQWALGLGVNWGMFVIDYALLTHPTLSASHRFGFGAKF</sequence>
<organism evidence="1 2">
    <name type="scientific">Candidatus Bipolaricaulis anaerobius</name>
    <dbReference type="NCBI Taxonomy" id="2026885"/>
    <lineage>
        <taxon>Bacteria</taxon>
        <taxon>Candidatus Bipolaricaulota</taxon>
        <taxon>Candidatus Bipolaricaulia</taxon>
        <taxon>Candidatus Bipolaricaulales</taxon>
        <taxon>Candidatus Bipolaricaulaceae</taxon>
        <taxon>Candidatus Bipolaricaulis</taxon>
    </lineage>
</organism>
<reference evidence="2" key="1">
    <citation type="submission" date="2018-05" db="EMBL/GenBank/DDBJ databases">
        <authorList>
            <person name="Hao L."/>
        </authorList>
    </citation>
    <scope>NUCLEOTIDE SEQUENCE [LARGE SCALE GENOMIC DNA]</scope>
</reference>
<dbReference type="Proteomes" id="UP000249818">
    <property type="component" value="Chromosome BARAN1"/>
</dbReference>
<dbReference type="AlphaFoldDB" id="A0A2X3KJI2"/>
<name>A0A2X3KJI2_9BACT</name>
<keyword evidence="2" id="KW-1185">Reference proteome</keyword>
<dbReference type="KEGG" id="bana:BARAN1_0777"/>
<proteinExistence type="predicted"/>
<protein>
    <submittedName>
        <fullName evidence="1">Putative Outer membrane protein transport protein (OMPP1/FadL/TodX)</fullName>
    </submittedName>
</protein>
<dbReference type="RefSeq" id="WP_157959449.1">
    <property type="nucleotide sequence ID" value="NZ_LS483254.1"/>
</dbReference>
<dbReference type="Gene3D" id="2.40.160.60">
    <property type="entry name" value="Outer membrane protein transport protein (OMPP1/FadL/TodX)"/>
    <property type="match status" value="1"/>
</dbReference>
<gene>
    <name evidence="1" type="ORF">BARAN1_0777</name>
</gene>
<accession>A0A2X3KJI2</accession>
<dbReference type="EMBL" id="LS483254">
    <property type="protein sequence ID" value="SQD92801.1"/>
    <property type="molecule type" value="Genomic_DNA"/>
</dbReference>
<evidence type="ECO:0000313" key="2">
    <source>
        <dbReference type="Proteomes" id="UP000249818"/>
    </source>
</evidence>